<feature type="transmembrane region" description="Helical" evidence="1">
    <location>
        <begin position="197"/>
        <end position="219"/>
    </location>
</feature>
<evidence type="ECO:0000256" key="1">
    <source>
        <dbReference type="SAM" id="Phobius"/>
    </source>
</evidence>
<proteinExistence type="predicted"/>
<feature type="transmembrane region" description="Helical" evidence="1">
    <location>
        <begin position="250"/>
        <end position="267"/>
    </location>
</feature>
<feature type="transmembrane region" description="Helical" evidence="1">
    <location>
        <begin position="85"/>
        <end position="104"/>
    </location>
</feature>
<dbReference type="AlphaFoldDB" id="A0AAN9UQ90"/>
<reference evidence="2 3" key="1">
    <citation type="submission" date="2024-02" db="EMBL/GenBank/DDBJ databases">
        <title>De novo assembly and annotation of 12 fungi associated with fruit tree decline syndrome in Ontario, Canada.</title>
        <authorList>
            <person name="Sulman M."/>
            <person name="Ellouze W."/>
            <person name="Ilyukhin E."/>
        </authorList>
    </citation>
    <scope>NUCLEOTIDE SEQUENCE [LARGE SCALE GENOMIC DNA]</scope>
    <source>
        <strain evidence="2 3">M11/M66-122</strain>
    </source>
</reference>
<keyword evidence="1" id="KW-0812">Transmembrane</keyword>
<feature type="transmembrane region" description="Helical" evidence="1">
    <location>
        <begin position="6"/>
        <end position="24"/>
    </location>
</feature>
<protein>
    <submittedName>
        <fullName evidence="2">Uncharacterized protein</fullName>
    </submittedName>
</protein>
<sequence length="306" mass="35234">MAVWLMDRTAAALSTVYFIILVINRFRGDRLNSRFFVAFRDSANTFLDALLIFTCSILASTVYRYAAFDLHQKHDDLDPDSFSSYQLMGAVALSVFCVFPCIVLQTVSGGLRVRTDSGKRRIRALRLLLWIIVVALTITVEVQYRSVYPQVWDNINNITFSSIREHAGLYREFWWTSNCDDLGLLQMIIVAVHAGHIILGIQLIWLLYSVVVSAMAAWLPHGRESPFERLKAYRIRSQSLNEHWKRWRPFVRLANGVMCVAMLNHLRDVASETSLDGKWTFGQVLSLFTWVPVVLEWTVILFCKFD</sequence>
<dbReference type="Proteomes" id="UP001320420">
    <property type="component" value="Unassembled WGS sequence"/>
</dbReference>
<keyword evidence="1" id="KW-1133">Transmembrane helix</keyword>
<keyword evidence="3" id="KW-1185">Reference proteome</keyword>
<evidence type="ECO:0000313" key="3">
    <source>
        <dbReference type="Proteomes" id="UP001320420"/>
    </source>
</evidence>
<keyword evidence="1" id="KW-0472">Membrane</keyword>
<feature type="transmembrane region" description="Helical" evidence="1">
    <location>
        <begin position="45"/>
        <end position="65"/>
    </location>
</feature>
<feature type="transmembrane region" description="Helical" evidence="1">
    <location>
        <begin position="125"/>
        <end position="144"/>
    </location>
</feature>
<evidence type="ECO:0000313" key="2">
    <source>
        <dbReference type="EMBL" id="KAK7751186.1"/>
    </source>
</evidence>
<name>A0AAN9UQ90_9PEZI</name>
<accession>A0AAN9UQ90</accession>
<feature type="transmembrane region" description="Helical" evidence="1">
    <location>
        <begin position="279"/>
        <end position="303"/>
    </location>
</feature>
<organism evidence="2 3">
    <name type="scientific">Diatrype stigma</name>
    <dbReference type="NCBI Taxonomy" id="117547"/>
    <lineage>
        <taxon>Eukaryota</taxon>
        <taxon>Fungi</taxon>
        <taxon>Dikarya</taxon>
        <taxon>Ascomycota</taxon>
        <taxon>Pezizomycotina</taxon>
        <taxon>Sordariomycetes</taxon>
        <taxon>Xylariomycetidae</taxon>
        <taxon>Xylariales</taxon>
        <taxon>Diatrypaceae</taxon>
        <taxon>Diatrype</taxon>
    </lineage>
</organism>
<gene>
    <name evidence="2" type="ORF">SLS62_006870</name>
</gene>
<dbReference type="EMBL" id="JAKJXP020000053">
    <property type="protein sequence ID" value="KAK7751186.1"/>
    <property type="molecule type" value="Genomic_DNA"/>
</dbReference>
<comment type="caution">
    <text evidence="2">The sequence shown here is derived from an EMBL/GenBank/DDBJ whole genome shotgun (WGS) entry which is preliminary data.</text>
</comment>